<keyword evidence="4" id="KW-1185">Reference proteome</keyword>
<proteinExistence type="predicted"/>
<dbReference type="EnsemblMetazoa" id="XM_021053372.2">
    <property type="protein sequence ID" value="XP_020909031.1"/>
    <property type="gene ID" value="LOC110246982"/>
</dbReference>
<reference evidence="3" key="1">
    <citation type="submission" date="2022-11" db="UniProtKB">
        <authorList>
            <consortium name="EnsemblMetazoa"/>
        </authorList>
    </citation>
    <scope>IDENTIFICATION</scope>
</reference>
<evidence type="ECO:0000313" key="4">
    <source>
        <dbReference type="Proteomes" id="UP000887567"/>
    </source>
</evidence>
<evidence type="ECO:0000256" key="1">
    <source>
        <dbReference type="SAM" id="MobiDB-lite"/>
    </source>
</evidence>
<dbReference type="PANTHER" id="PTHR31649">
    <property type="entry name" value="AGAP009604-PA"/>
    <property type="match status" value="1"/>
</dbReference>
<evidence type="ECO:0000313" key="3">
    <source>
        <dbReference type="EnsemblMetazoa" id="XP_020909031.1"/>
    </source>
</evidence>
<evidence type="ECO:0000256" key="2">
    <source>
        <dbReference type="SAM" id="SignalP"/>
    </source>
</evidence>
<dbReference type="OrthoDB" id="1925699at2759"/>
<protein>
    <submittedName>
        <fullName evidence="3">Uncharacterized protein</fullName>
    </submittedName>
</protein>
<sequence>MARLSKKLSVLLAIMMMTMMLKTTGVECSNLVWKDASYGGLPDYPVAGGSDYPGEVLHVARIKLHSGQTPGKMDVSDRKAHASWGGREHFDSNYQILTNPGWKSHLEWKASSGNHVPANAVIGGYDNGRPLYVARVRYSDGHMIPGKAAFFYGKAYVGYGGKEYESKTFDVLVEHQSKKRKRDVSSRFDYPNLPNVKPLKRAPVIEQ</sequence>
<dbReference type="GeneID" id="110246982"/>
<keyword evidence="2" id="KW-0732">Signal</keyword>
<dbReference type="Pfam" id="PF11901">
    <property type="entry name" value="DM9"/>
    <property type="match status" value="1"/>
</dbReference>
<dbReference type="SMART" id="SM00696">
    <property type="entry name" value="DM9"/>
    <property type="match status" value="2"/>
</dbReference>
<dbReference type="InterPro" id="IPR006616">
    <property type="entry name" value="DM9_repeat"/>
</dbReference>
<dbReference type="AlphaFoldDB" id="A0A913XSJ2"/>
<name>A0A913XSJ2_EXADI</name>
<dbReference type="KEGG" id="epa:110246982"/>
<dbReference type="RefSeq" id="XP_020909031.1">
    <property type="nucleotide sequence ID" value="XM_021053372.2"/>
</dbReference>
<organism evidence="3 4">
    <name type="scientific">Exaiptasia diaphana</name>
    <name type="common">Tropical sea anemone</name>
    <name type="synonym">Aiptasia pulchella</name>
    <dbReference type="NCBI Taxonomy" id="2652724"/>
    <lineage>
        <taxon>Eukaryota</taxon>
        <taxon>Metazoa</taxon>
        <taxon>Cnidaria</taxon>
        <taxon>Anthozoa</taxon>
        <taxon>Hexacorallia</taxon>
        <taxon>Actiniaria</taxon>
        <taxon>Aiptasiidae</taxon>
        <taxon>Exaiptasia</taxon>
    </lineage>
</organism>
<dbReference type="Proteomes" id="UP000887567">
    <property type="component" value="Unplaced"/>
</dbReference>
<feature type="region of interest" description="Disordered" evidence="1">
    <location>
        <begin position="180"/>
        <end position="207"/>
    </location>
</feature>
<dbReference type="PANTHER" id="PTHR31649:SF1">
    <property type="entry name" value="FARNESOIC ACID O-METHYL TRANSFERASE DOMAIN-CONTAINING PROTEIN"/>
    <property type="match status" value="1"/>
</dbReference>
<feature type="chain" id="PRO_5037387625" evidence="2">
    <location>
        <begin position="29"/>
        <end position="207"/>
    </location>
</feature>
<feature type="signal peptide" evidence="2">
    <location>
        <begin position="1"/>
        <end position="28"/>
    </location>
</feature>
<accession>A0A913XSJ2</accession>
<dbReference type="OMA" id="MAVWEKT"/>